<evidence type="ECO:0000256" key="1">
    <source>
        <dbReference type="ARBA" id="ARBA00004141"/>
    </source>
</evidence>
<dbReference type="GO" id="GO:0016020">
    <property type="term" value="C:membrane"/>
    <property type="evidence" value="ECO:0007669"/>
    <property type="project" value="UniProtKB-SubCell"/>
</dbReference>
<feature type="transmembrane region" description="Helical" evidence="6">
    <location>
        <begin position="285"/>
        <end position="302"/>
    </location>
</feature>
<dbReference type="KEGG" id="phal:H9I45_03025"/>
<gene>
    <name evidence="7" type="ORF">H9I45_03025</name>
</gene>
<accession>A0A7L8AHH6</accession>
<reference evidence="7 8" key="1">
    <citation type="journal article" date="2016" name="Int. J. Syst. Evol. Microbiol.">
        <title>Polaribacter haliotis sp. nov., isolated from the gut of abalone Haliotis discus hannai.</title>
        <authorList>
            <person name="Kim Y.O."/>
            <person name="Park I.S."/>
            <person name="Park S."/>
            <person name="Nam B.H."/>
            <person name="Park J.M."/>
            <person name="Kim D.G."/>
            <person name="Yoon J.H."/>
        </authorList>
    </citation>
    <scope>NUCLEOTIDE SEQUENCE [LARGE SCALE GENOMIC DNA]</scope>
    <source>
        <strain evidence="7 8">KCTC 52418</strain>
    </source>
</reference>
<dbReference type="InterPro" id="IPR044878">
    <property type="entry name" value="UbiA_sf"/>
</dbReference>
<dbReference type="Proteomes" id="UP000516764">
    <property type="component" value="Chromosome"/>
</dbReference>
<name>A0A7L8AHH6_9FLAO</name>
<dbReference type="PANTHER" id="PTHR42723:SF1">
    <property type="entry name" value="CHLOROPHYLL SYNTHASE, CHLOROPLASTIC"/>
    <property type="match status" value="1"/>
</dbReference>
<evidence type="ECO:0000256" key="6">
    <source>
        <dbReference type="SAM" id="Phobius"/>
    </source>
</evidence>
<dbReference type="PANTHER" id="PTHR42723">
    <property type="entry name" value="CHLOROPHYLL SYNTHASE"/>
    <property type="match status" value="1"/>
</dbReference>
<keyword evidence="7" id="KW-0808">Transferase</keyword>
<feature type="transmembrane region" description="Helical" evidence="6">
    <location>
        <begin position="44"/>
        <end position="65"/>
    </location>
</feature>
<evidence type="ECO:0000256" key="2">
    <source>
        <dbReference type="ARBA" id="ARBA00022475"/>
    </source>
</evidence>
<dbReference type="InterPro" id="IPR050475">
    <property type="entry name" value="Prenyltransferase_related"/>
</dbReference>
<dbReference type="AlphaFoldDB" id="A0A7L8AHH6"/>
<proteinExistence type="predicted"/>
<dbReference type="Pfam" id="PF01040">
    <property type="entry name" value="UbiA"/>
    <property type="match status" value="1"/>
</dbReference>
<evidence type="ECO:0000256" key="3">
    <source>
        <dbReference type="ARBA" id="ARBA00022692"/>
    </source>
</evidence>
<dbReference type="Gene3D" id="1.10.357.140">
    <property type="entry name" value="UbiA prenyltransferase"/>
    <property type="match status" value="1"/>
</dbReference>
<keyword evidence="3 6" id="KW-0812">Transmembrane</keyword>
<feature type="transmembrane region" description="Helical" evidence="6">
    <location>
        <begin position="180"/>
        <end position="197"/>
    </location>
</feature>
<feature type="transmembrane region" description="Helical" evidence="6">
    <location>
        <begin position="12"/>
        <end position="32"/>
    </location>
</feature>
<keyword evidence="2" id="KW-1003">Cell membrane</keyword>
<feature type="transmembrane region" description="Helical" evidence="6">
    <location>
        <begin position="110"/>
        <end position="129"/>
    </location>
</feature>
<evidence type="ECO:0000313" key="7">
    <source>
        <dbReference type="EMBL" id="QOD61440.1"/>
    </source>
</evidence>
<protein>
    <submittedName>
        <fullName evidence="7">Geranylgeranylglycerol-phosphate geranylgeranyltransferase</fullName>
    </submittedName>
</protein>
<dbReference type="GO" id="GO:0016765">
    <property type="term" value="F:transferase activity, transferring alkyl or aryl (other than methyl) groups"/>
    <property type="evidence" value="ECO:0007669"/>
    <property type="project" value="InterPro"/>
</dbReference>
<comment type="subcellular location">
    <subcellularLocation>
        <location evidence="1">Membrane</location>
        <topology evidence="1">Multi-pass membrane protein</topology>
    </subcellularLocation>
</comment>
<dbReference type="RefSeq" id="WP_088353412.1">
    <property type="nucleotide sequence ID" value="NZ_CP061813.1"/>
</dbReference>
<organism evidence="7 8">
    <name type="scientific">Polaribacter haliotis</name>
    <dbReference type="NCBI Taxonomy" id="1888915"/>
    <lineage>
        <taxon>Bacteria</taxon>
        <taxon>Pseudomonadati</taxon>
        <taxon>Bacteroidota</taxon>
        <taxon>Flavobacteriia</taxon>
        <taxon>Flavobacteriales</taxon>
        <taxon>Flavobacteriaceae</taxon>
    </lineage>
</organism>
<dbReference type="OrthoDB" id="9811562at2"/>
<keyword evidence="4 6" id="KW-1133">Transmembrane helix</keyword>
<sequence length="303" mass="35159">MISFLKLIRYKNLLMVLLTMVLTKYALINSFLENTYLTNFDFLLLILSVLLITAGGYIVNDIFDIETDKINKPNKVFINVLIPKKIAWYNYFLFTLSGLFIGFYLSIKNFTEITLCLYFASIIILFLYSKFLKKLPLFGNLAISILITFPIFLVSSISLSLFNNINDQVLINYYNLENTVNIYCFFAFITTLIREIIKDIEDVDGDLKIKAKTLPILFGRKRASKVAFLCSCILLFLLLILSQFIINKAFLLFYGIVLILLPLLYFMFLLWKAEKKKDFSKLSSLMKLIMLFGILSMLLFTIQ</sequence>
<evidence type="ECO:0000256" key="4">
    <source>
        <dbReference type="ARBA" id="ARBA00022989"/>
    </source>
</evidence>
<keyword evidence="5 6" id="KW-0472">Membrane</keyword>
<feature type="transmembrane region" description="Helical" evidence="6">
    <location>
        <begin position="226"/>
        <end position="246"/>
    </location>
</feature>
<feature type="transmembrane region" description="Helical" evidence="6">
    <location>
        <begin position="141"/>
        <end position="160"/>
    </location>
</feature>
<keyword evidence="8" id="KW-1185">Reference proteome</keyword>
<dbReference type="Gene3D" id="1.20.120.1780">
    <property type="entry name" value="UbiA prenyltransferase"/>
    <property type="match status" value="1"/>
</dbReference>
<feature type="transmembrane region" description="Helical" evidence="6">
    <location>
        <begin position="86"/>
        <end position="104"/>
    </location>
</feature>
<dbReference type="InterPro" id="IPR000537">
    <property type="entry name" value="UbiA_prenyltransferase"/>
</dbReference>
<dbReference type="EMBL" id="CP061813">
    <property type="protein sequence ID" value="QOD61440.1"/>
    <property type="molecule type" value="Genomic_DNA"/>
</dbReference>
<evidence type="ECO:0000313" key="8">
    <source>
        <dbReference type="Proteomes" id="UP000516764"/>
    </source>
</evidence>
<dbReference type="CDD" id="cd13961">
    <property type="entry name" value="PT_UbiA_DGGGPS"/>
    <property type="match status" value="1"/>
</dbReference>
<feature type="transmembrane region" description="Helical" evidence="6">
    <location>
        <begin position="252"/>
        <end position="273"/>
    </location>
</feature>
<evidence type="ECO:0000256" key="5">
    <source>
        <dbReference type="ARBA" id="ARBA00023136"/>
    </source>
</evidence>